<name>A0A484M177_9ASTE</name>
<evidence type="ECO:0000259" key="9">
    <source>
        <dbReference type="PROSITE" id="PS50811"/>
    </source>
</evidence>
<dbReference type="InterPro" id="IPR003035">
    <property type="entry name" value="RWP-RK_dom"/>
</dbReference>
<dbReference type="Proteomes" id="UP000595140">
    <property type="component" value="Unassembled WGS sequence"/>
</dbReference>
<evidence type="ECO:0000256" key="4">
    <source>
        <dbReference type="ARBA" id="ARBA00023163"/>
    </source>
</evidence>
<dbReference type="InterPro" id="IPR044810">
    <property type="entry name" value="WRKY_plant"/>
</dbReference>
<feature type="domain" description="CCHC-type" evidence="8">
    <location>
        <begin position="425"/>
        <end position="441"/>
    </location>
</feature>
<keyword evidence="2" id="KW-0805">Transcription regulation</keyword>
<evidence type="ECO:0000259" key="8">
    <source>
        <dbReference type="PROSITE" id="PS50158"/>
    </source>
</evidence>
<proteinExistence type="predicted"/>
<dbReference type="GO" id="GO:0043565">
    <property type="term" value="F:sequence-specific DNA binding"/>
    <property type="evidence" value="ECO:0007669"/>
    <property type="project" value="InterPro"/>
</dbReference>
<sequence length="472" mass="53546">MESGNGVKQFLVGYFEGRKEEGYVVLEDPLWEFYDALSVGLGVGDFLDIDSFFELTTPIDSGSNQLNEQDMPNNQNGAPPAPPPGDGGNGSGSGDKPQKIPLSAQRERTGKLKVKDFAGYLHLPIEEAARRMNICPTVMKKICRRDGLVRWPYRKIRSIQRKIAARSKALSGDDPDERRRAHLEILDLQQQLAAISQAFLVWSFPTMESTIYDDVFAWDFSDEFLGLFDWAEEDPLSLLINDQPPLYPADEEVLPSSNGACSFKRGSKKDGGNKKGAKQKFAFKIKSVIEVLDDGYKWRKYGKKMVKSSPNPRNYYKCLVNGCPVKKRVEREKEDPRNVITTYEGTHNHEADFMLWQCTIQDYLVQQGLDLALQDEKPSDMKESEWSTIQKKAVSTIRLALSPQIKVTVLKETSPKKLWETLESKCYYCEKLGHTKNGCPELKEDLQILKEKKDKSKEASFANVITYEDDLL</sequence>
<keyword evidence="6" id="KW-0479">Metal-binding</keyword>
<dbReference type="PANTHER" id="PTHR31221">
    <property type="entry name" value="WRKY TRANSCRIPTION FACTOR PROTEIN 1-RELATED"/>
    <property type="match status" value="1"/>
</dbReference>
<gene>
    <name evidence="11" type="ORF">CCAM_LOCUS24095</name>
</gene>
<evidence type="ECO:0000259" key="10">
    <source>
        <dbReference type="PROSITE" id="PS51519"/>
    </source>
</evidence>
<evidence type="ECO:0000256" key="5">
    <source>
        <dbReference type="ARBA" id="ARBA00023242"/>
    </source>
</evidence>
<feature type="compositionally biased region" description="Polar residues" evidence="7">
    <location>
        <begin position="60"/>
        <end position="71"/>
    </location>
</feature>
<dbReference type="EMBL" id="OOIL02002358">
    <property type="protein sequence ID" value="VFQ82319.1"/>
    <property type="molecule type" value="Genomic_DNA"/>
</dbReference>
<dbReference type="Gene3D" id="2.20.25.80">
    <property type="entry name" value="WRKY domain"/>
    <property type="match status" value="1"/>
</dbReference>
<evidence type="ECO:0000256" key="7">
    <source>
        <dbReference type="SAM" id="MobiDB-lite"/>
    </source>
</evidence>
<comment type="subcellular location">
    <subcellularLocation>
        <location evidence="1">Nucleus</location>
    </subcellularLocation>
</comment>
<keyword evidence="5" id="KW-0539">Nucleus</keyword>
<dbReference type="OrthoDB" id="693960at2759"/>
<dbReference type="Pfam" id="PF02042">
    <property type="entry name" value="RWP-RK"/>
    <property type="match status" value="1"/>
</dbReference>
<dbReference type="PROSITE" id="PS50158">
    <property type="entry name" value="ZF_CCHC"/>
    <property type="match status" value="1"/>
</dbReference>
<dbReference type="GO" id="GO:0008270">
    <property type="term" value="F:zinc ion binding"/>
    <property type="evidence" value="ECO:0007669"/>
    <property type="project" value="UniProtKB-KW"/>
</dbReference>
<dbReference type="PANTHER" id="PTHR31221:SF112">
    <property type="entry name" value="WRKY TRANSCRIPTION FACTOR 50-RELATED"/>
    <property type="match status" value="1"/>
</dbReference>
<dbReference type="GO" id="GO:0003700">
    <property type="term" value="F:DNA-binding transcription factor activity"/>
    <property type="evidence" value="ECO:0007669"/>
    <property type="project" value="InterPro"/>
</dbReference>
<evidence type="ECO:0000256" key="6">
    <source>
        <dbReference type="PROSITE-ProRule" id="PRU00047"/>
    </source>
</evidence>
<protein>
    <recommendedName>
        <fullName evidence="13">WRKY domain-containing protein</fullName>
    </recommendedName>
</protein>
<dbReference type="SMART" id="SM00774">
    <property type="entry name" value="WRKY"/>
    <property type="match status" value="1"/>
</dbReference>
<keyword evidence="6" id="KW-0863">Zinc-finger</keyword>
<accession>A0A484M177</accession>
<organism evidence="11 12">
    <name type="scientific">Cuscuta campestris</name>
    <dbReference type="NCBI Taxonomy" id="132261"/>
    <lineage>
        <taxon>Eukaryota</taxon>
        <taxon>Viridiplantae</taxon>
        <taxon>Streptophyta</taxon>
        <taxon>Embryophyta</taxon>
        <taxon>Tracheophyta</taxon>
        <taxon>Spermatophyta</taxon>
        <taxon>Magnoliopsida</taxon>
        <taxon>eudicotyledons</taxon>
        <taxon>Gunneridae</taxon>
        <taxon>Pentapetalae</taxon>
        <taxon>asterids</taxon>
        <taxon>lamiids</taxon>
        <taxon>Solanales</taxon>
        <taxon>Convolvulaceae</taxon>
        <taxon>Cuscuteae</taxon>
        <taxon>Cuscuta</taxon>
        <taxon>Cuscuta subgen. Grammica</taxon>
        <taxon>Cuscuta sect. Cleistogrammica</taxon>
    </lineage>
</organism>
<dbReference type="InterPro" id="IPR036875">
    <property type="entry name" value="Znf_CCHC_sf"/>
</dbReference>
<evidence type="ECO:0000256" key="2">
    <source>
        <dbReference type="ARBA" id="ARBA00023015"/>
    </source>
</evidence>
<dbReference type="SUPFAM" id="SSF57756">
    <property type="entry name" value="Retrovirus zinc finger-like domains"/>
    <property type="match status" value="1"/>
</dbReference>
<dbReference type="SUPFAM" id="SSF118290">
    <property type="entry name" value="WRKY DNA-binding domain"/>
    <property type="match status" value="1"/>
</dbReference>
<evidence type="ECO:0000313" key="12">
    <source>
        <dbReference type="Proteomes" id="UP000595140"/>
    </source>
</evidence>
<feature type="domain" description="RWP-RK" evidence="10">
    <location>
        <begin position="99"/>
        <end position="180"/>
    </location>
</feature>
<evidence type="ECO:0000313" key="11">
    <source>
        <dbReference type="EMBL" id="VFQ82319.1"/>
    </source>
</evidence>
<dbReference type="AlphaFoldDB" id="A0A484M177"/>
<feature type="region of interest" description="Disordered" evidence="7">
    <location>
        <begin position="60"/>
        <end position="105"/>
    </location>
</feature>
<dbReference type="FunFam" id="2.20.25.80:FF:000003">
    <property type="entry name" value="WRKY transcription factor 57"/>
    <property type="match status" value="1"/>
</dbReference>
<keyword evidence="4" id="KW-0804">Transcription</keyword>
<dbReference type="Pfam" id="PF03106">
    <property type="entry name" value="WRKY"/>
    <property type="match status" value="1"/>
</dbReference>
<feature type="domain" description="WRKY" evidence="9">
    <location>
        <begin position="287"/>
        <end position="352"/>
    </location>
</feature>
<evidence type="ECO:0000256" key="1">
    <source>
        <dbReference type="ARBA" id="ARBA00004123"/>
    </source>
</evidence>
<keyword evidence="6" id="KW-0862">Zinc</keyword>
<evidence type="ECO:0000256" key="3">
    <source>
        <dbReference type="ARBA" id="ARBA00023125"/>
    </source>
</evidence>
<dbReference type="PROSITE" id="PS50811">
    <property type="entry name" value="WRKY"/>
    <property type="match status" value="1"/>
</dbReference>
<reference evidence="11 12" key="1">
    <citation type="submission" date="2018-04" db="EMBL/GenBank/DDBJ databases">
        <authorList>
            <person name="Vogel A."/>
        </authorList>
    </citation>
    <scope>NUCLEOTIDE SEQUENCE [LARGE SCALE GENOMIC DNA]</scope>
</reference>
<keyword evidence="3" id="KW-0238">DNA-binding</keyword>
<dbReference type="InterPro" id="IPR001878">
    <property type="entry name" value="Znf_CCHC"/>
</dbReference>
<dbReference type="PROSITE" id="PS51519">
    <property type="entry name" value="RWP_RK"/>
    <property type="match status" value="1"/>
</dbReference>
<dbReference type="InterPro" id="IPR003657">
    <property type="entry name" value="WRKY_dom"/>
</dbReference>
<evidence type="ECO:0008006" key="13">
    <source>
        <dbReference type="Google" id="ProtNLM"/>
    </source>
</evidence>
<dbReference type="InterPro" id="IPR036576">
    <property type="entry name" value="WRKY_dom_sf"/>
</dbReference>
<dbReference type="GO" id="GO:0005634">
    <property type="term" value="C:nucleus"/>
    <property type="evidence" value="ECO:0007669"/>
    <property type="project" value="UniProtKB-SubCell"/>
</dbReference>
<keyword evidence="12" id="KW-1185">Reference proteome</keyword>